<keyword evidence="3" id="KW-1185">Reference proteome</keyword>
<protein>
    <submittedName>
        <fullName evidence="2">Uncharacterized protein</fullName>
    </submittedName>
</protein>
<organism evidence="2 3">
    <name type="scientific">Pseudomonas baltica</name>
    <dbReference type="NCBI Taxonomy" id="2762576"/>
    <lineage>
        <taxon>Bacteria</taxon>
        <taxon>Pseudomonadati</taxon>
        <taxon>Pseudomonadota</taxon>
        <taxon>Gammaproteobacteria</taxon>
        <taxon>Pseudomonadales</taxon>
        <taxon>Pseudomonadaceae</taxon>
        <taxon>Pseudomonas</taxon>
    </lineage>
</organism>
<dbReference type="EMBL" id="JACMYH010000001">
    <property type="protein sequence ID" value="MBC2676914.1"/>
    <property type="molecule type" value="Genomic_DNA"/>
</dbReference>
<dbReference type="RefSeq" id="WP_185793101.1">
    <property type="nucleotide sequence ID" value="NZ_JACMYH010000001.1"/>
</dbReference>
<proteinExistence type="predicted"/>
<gene>
    <name evidence="2" type="ORF">H7993_00790</name>
</gene>
<evidence type="ECO:0000313" key="3">
    <source>
        <dbReference type="Proteomes" id="UP000546173"/>
    </source>
</evidence>
<accession>A0A7X1G396</accession>
<evidence type="ECO:0000313" key="2">
    <source>
        <dbReference type="EMBL" id="MBC2676914.1"/>
    </source>
</evidence>
<comment type="caution">
    <text evidence="2">The sequence shown here is derived from an EMBL/GenBank/DDBJ whole genome shotgun (WGS) entry which is preliminary data.</text>
</comment>
<keyword evidence="1" id="KW-0175">Coiled coil</keyword>
<feature type="coiled-coil region" evidence="1">
    <location>
        <begin position="291"/>
        <end position="325"/>
    </location>
</feature>
<sequence>MNTLLGQLPKLTAEAKQLPETFGGALTQLNNQLTVSTKLFDDWAQISAKATDGVKTFTAAVAALNSGEFGDFFRNDKKSVEGFNNEISVVMARIRDLQNVRSGLKNDSQTALFQWKFWDRAQIDSELAALRRFVTDMAAQRDKLEQDQRGSNEEQDRLAAERLASAQKSADEQKKLQSQVVTDTEAALKALVSAETKATNDLEKAKAAQLKTQEKYSKALSALGAATGNDGSFASAQSLKIGARQALQRGDVEVAKEQANAALDILQKLADSGANTYGFAGFIKELQGIEIAADEINVKKAEDSIEKAKDKAAVLKSKLDDLKSVVITPMMDPEALATVRKQIQDLKILIGQKFETPINVAPTTEMLAIAGQVPAVKFPTAGQSAPTVPTSLVPPKTSTKSQKLNYQPGVNSYSLQDTVVPVQPVVEEDAYQKMVREVAARGKVQVPVEPLIPDGAIVDMDVPVSPKLDEASVAAAKSQVAVIAEQMRQALIVPMTIVAPNGSTSVSGPDPDVPQFARGDMVRGPGTGSSDSILARLSNGEFVMRAAAVQHYGPQLLRQLNERRLPKFATGGLVAPRMVPSIPAPAASILNQIDPPTPESMGTVALSVGGETYNLQAPQQDFQRILRNQRLKFGNS</sequence>
<name>A0A7X1G396_9PSED</name>
<dbReference type="Proteomes" id="UP000546173">
    <property type="component" value="Unassembled WGS sequence"/>
</dbReference>
<dbReference type="AlphaFoldDB" id="A0A7X1G396"/>
<reference evidence="2 3" key="1">
    <citation type="submission" date="2020-08" db="EMBL/GenBank/DDBJ databases">
        <title>Pseudomonas sp. nov.</title>
        <authorList>
            <person name="Gieschler S."/>
            <person name="Fiedler G."/>
            <person name="Brinks E."/>
            <person name="Boehnlein C."/>
            <person name="Franz C.M.A.P."/>
            <person name="Kabisch J."/>
        </authorList>
    </citation>
    <scope>NUCLEOTIDE SEQUENCE [LARGE SCALE GENOMIC DNA]</scope>
    <source>
        <strain evidence="2 3">MBT-2</strain>
    </source>
</reference>
<evidence type="ECO:0000256" key="1">
    <source>
        <dbReference type="SAM" id="Coils"/>
    </source>
</evidence>